<dbReference type="Proteomes" id="UP000005589">
    <property type="component" value="Unassembled WGS sequence"/>
</dbReference>
<dbReference type="RefSeq" id="WP_002931014.1">
    <property type="nucleotide sequence ID" value="NZ_GL890993.1"/>
</dbReference>
<evidence type="ECO:0000259" key="1">
    <source>
        <dbReference type="Pfam" id="PF07669"/>
    </source>
</evidence>
<dbReference type="SUPFAM" id="SSF53335">
    <property type="entry name" value="S-adenosyl-L-methionine-dependent methyltransferases"/>
    <property type="match status" value="1"/>
</dbReference>
<dbReference type="Gene3D" id="3.40.50.150">
    <property type="entry name" value="Vaccinia Virus protein VP39"/>
    <property type="match status" value="1"/>
</dbReference>
<protein>
    <submittedName>
        <fullName evidence="2">Adenine/cytosine DNA methyltransferase</fullName>
    </submittedName>
</protein>
<dbReference type="PROSITE" id="PS00092">
    <property type="entry name" value="N6_MTASE"/>
    <property type="match status" value="1"/>
</dbReference>
<sequence length="361" mass="42018">MGNFLEIIIKKYSYAKKLIIQVNDIDRKSIELLKALNKHRNIPDNVEIIYSNEDFLSSSFPNFETKYDLAIGNPPFTKLNKKNGLLDYSIIFNDNNTTNLSGFFLQKCMDISDRVVMILPKYFLNAPDFLVTRNRTKAKKIERILDFGEKGFKGVLIETIALYIDMLHEADKTISYSLTKDIENVQNQQILTSSAFPSWLLYRNDFFNEIASKMKFDIFDVFRDRQLTNSILKISGEVPVIKSRNILRDGSSIISINGYDSFIDKNEIEKYAVGKYFEREDVYLSPNMTYYPRVIKKPKNTLINGSVAVLINKSNLEIKKEHIDFLCSETFERFYSIARNYSTRSLNIDKNSVKFFGLYYK</sequence>
<keyword evidence="2" id="KW-0808">Transferase</keyword>
<dbReference type="AlphaFoldDB" id="F3UT81"/>
<dbReference type="HOGENOM" id="CLU_049713_0_0_9"/>
<dbReference type="REBASE" id="234172">
    <property type="entry name" value="M1.SsaSK355ORF2039P"/>
</dbReference>
<dbReference type="GO" id="GO:0003676">
    <property type="term" value="F:nucleic acid binding"/>
    <property type="evidence" value="ECO:0007669"/>
    <property type="project" value="InterPro"/>
</dbReference>
<reference evidence="2 3" key="1">
    <citation type="submission" date="2011-03" db="EMBL/GenBank/DDBJ databases">
        <authorList>
            <person name="Muzny D."/>
            <person name="Qin X."/>
            <person name="Deng J."/>
            <person name="Jiang H."/>
            <person name="Liu Y."/>
            <person name="Qu J."/>
            <person name="Song X.-Z."/>
            <person name="Zhang L."/>
            <person name="Thornton R."/>
            <person name="Coyle M."/>
            <person name="Francisco L."/>
            <person name="Jackson L."/>
            <person name="Javaid M."/>
            <person name="Korchina V."/>
            <person name="Kovar C."/>
            <person name="Mata R."/>
            <person name="Mathew T."/>
            <person name="Ngo R."/>
            <person name="Nguyen L."/>
            <person name="Nguyen N."/>
            <person name="Okwuonu G."/>
            <person name="Ongeri F."/>
            <person name="Pham C."/>
            <person name="Simmons D."/>
            <person name="Wilczek-Boney K."/>
            <person name="Hale W."/>
            <person name="Jakkamsetti A."/>
            <person name="Pham P."/>
            <person name="Ruth R."/>
            <person name="San Lucas F."/>
            <person name="Warren J."/>
            <person name="Zhang J."/>
            <person name="Zhao Z."/>
            <person name="Zhou C."/>
            <person name="Zhu D."/>
            <person name="Lee S."/>
            <person name="Bess C."/>
            <person name="Blankenburg K."/>
            <person name="Forbes L."/>
            <person name="Fu Q."/>
            <person name="Gubbala S."/>
            <person name="Hirani K."/>
            <person name="Jayaseelan J.C."/>
            <person name="Lara F."/>
            <person name="Munidasa M."/>
            <person name="Palculict T."/>
            <person name="Patil S."/>
            <person name="Pu L.-L."/>
            <person name="Saada N."/>
            <person name="Tang L."/>
            <person name="Weissenberger G."/>
            <person name="Zhu Y."/>
            <person name="Hemphill L."/>
            <person name="Shang Y."/>
            <person name="Youmans B."/>
            <person name="Ayvaz T."/>
            <person name="Ross M."/>
            <person name="Santibanez J."/>
            <person name="Aqrawi P."/>
            <person name="Gross S."/>
            <person name="Joshi V."/>
            <person name="Fowler G."/>
            <person name="Nazareth L."/>
            <person name="Reid J."/>
            <person name="Worley K."/>
            <person name="Petrosino J."/>
            <person name="Highlander S."/>
            <person name="Gibbs R."/>
        </authorList>
    </citation>
    <scope>NUCLEOTIDE SEQUENCE [LARGE SCALE GENOMIC DNA]</scope>
    <source>
        <strain evidence="2 3">SK355</strain>
    </source>
</reference>
<dbReference type="GO" id="GO:0032259">
    <property type="term" value="P:methylation"/>
    <property type="evidence" value="ECO:0007669"/>
    <property type="project" value="UniProtKB-KW"/>
</dbReference>
<dbReference type="SUPFAM" id="SSF116734">
    <property type="entry name" value="DNA methylase specificity domain"/>
    <property type="match status" value="1"/>
</dbReference>
<proteinExistence type="predicted"/>
<accession>F3UT81</accession>
<dbReference type="InterPro" id="IPR029063">
    <property type="entry name" value="SAM-dependent_MTases_sf"/>
</dbReference>
<dbReference type="EMBL" id="AFFN01000030">
    <property type="protein sequence ID" value="EGJ36470.1"/>
    <property type="molecule type" value="Genomic_DNA"/>
</dbReference>
<dbReference type="GO" id="GO:0006304">
    <property type="term" value="P:DNA modification"/>
    <property type="evidence" value="ECO:0007669"/>
    <property type="project" value="InterPro"/>
</dbReference>
<dbReference type="eggNOG" id="COG0827">
    <property type="taxonomic scope" value="Bacteria"/>
</dbReference>
<evidence type="ECO:0000313" key="3">
    <source>
        <dbReference type="Proteomes" id="UP000005589"/>
    </source>
</evidence>
<dbReference type="InterPro" id="IPR011639">
    <property type="entry name" value="MethylTrfase_TaqI-like_dom"/>
</dbReference>
<keyword evidence="2" id="KW-0489">Methyltransferase</keyword>
<dbReference type="InterPro" id="IPR002052">
    <property type="entry name" value="DNA_methylase_N6_adenine_CS"/>
</dbReference>
<dbReference type="GO" id="GO:0009007">
    <property type="term" value="F:site-specific DNA-methyltransferase (adenine-specific) activity"/>
    <property type="evidence" value="ECO:0007669"/>
    <property type="project" value="UniProtKB-EC"/>
</dbReference>
<name>F3UT81_STRSA</name>
<organism evidence="2 3">
    <name type="scientific">Streptococcus sanguinis SK355</name>
    <dbReference type="NCBI Taxonomy" id="888816"/>
    <lineage>
        <taxon>Bacteria</taxon>
        <taxon>Bacillati</taxon>
        <taxon>Bacillota</taxon>
        <taxon>Bacilli</taxon>
        <taxon>Lactobacillales</taxon>
        <taxon>Streptococcaceae</taxon>
        <taxon>Streptococcus</taxon>
    </lineage>
</organism>
<comment type="caution">
    <text evidence="2">The sequence shown here is derived from an EMBL/GenBank/DDBJ whole genome shotgun (WGS) entry which is preliminary data.</text>
</comment>
<feature type="domain" description="Type II methyltransferase M.TaqI-like" evidence="1">
    <location>
        <begin position="27"/>
        <end position="150"/>
    </location>
</feature>
<dbReference type="PATRIC" id="fig|888816.3.peg.1993"/>
<dbReference type="Pfam" id="PF07669">
    <property type="entry name" value="Eco57I"/>
    <property type="match status" value="1"/>
</dbReference>
<dbReference type="STRING" id="888816.HMPREF9389_2039"/>
<evidence type="ECO:0000313" key="2">
    <source>
        <dbReference type="EMBL" id="EGJ36470.1"/>
    </source>
</evidence>
<gene>
    <name evidence="2" type="ORF">HMPREF9389_2039</name>
</gene>